<dbReference type="EMBL" id="CABPSM010000001">
    <property type="protein sequence ID" value="VVD65579.1"/>
    <property type="molecule type" value="Genomic_DNA"/>
</dbReference>
<evidence type="ECO:0000313" key="2">
    <source>
        <dbReference type="Proteomes" id="UP000343317"/>
    </source>
</evidence>
<dbReference type="AlphaFoldDB" id="A0A5E4RUA2"/>
<organism evidence="1 2">
    <name type="scientific">Pandoraea horticolens</name>
    <dbReference type="NCBI Taxonomy" id="2508298"/>
    <lineage>
        <taxon>Bacteria</taxon>
        <taxon>Pseudomonadati</taxon>
        <taxon>Pseudomonadota</taxon>
        <taxon>Betaproteobacteria</taxon>
        <taxon>Burkholderiales</taxon>
        <taxon>Burkholderiaceae</taxon>
        <taxon>Pandoraea</taxon>
    </lineage>
</organism>
<reference evidence="1 2" key="1">
    <citation type="submission" date="2019-08" db="EMBL/GenBank/DDBJ databases">
        <authorList>
            <person name="Peeters C."/>
        </authorList>
    </citation>
    <scope>NUCLEOTIDE SEQUENCE [LARGE SCALE GENOMIC DNA]</scope>
    <source>
        <strain evidence="1 2">LMG 31112</strain>
    </source>
</reference>
<proteinExistence type="predicted"/>
<evidence type="ECO:0000313" key="1">
    <source>
        <dbReference type="EMBL" id="VVD65579.1"/>
    </source>
</evidence>
<keyword evidence="2" id="KW-1185">Reference proteome</keyword>
<dbReference type="RefSeq" id="WP_150618896.1">
    <property type="nucleotide sequence ID" value="NZ_CABPSM010000001.1"/>
</dbReference>
<accession>A0A5E4RUA2</accession>
<gene>
    <name evidence="1" type="ORF">PHO31112_00339</name>
</gene>
<protein>
    <submittedName>
        <fullName evidence="1">Uncharacterized protein</fullName>
    </submittedName>
</protein>
<sequence length="67" mass="7414">MQVADQTFGPFICRPSEHAISQRQAMTHDADEAWIVREKVRRGLEDVAAGRVLTGDVVEAKCEALFG</sequence>
<dbReference type="Proteomes" id="UP000343317">
    <property type="component" value="Unassembled WGS sequence"/>
</dbReference>
<name>A0A5E4RUA2_9BURK</name>